<name>A0A0V1KJL3_9BILA</name>
<dbReference type="AlphaFoldDB" id="A0A0V1KJL3"/>
<proteinExistence type="predicted"/>
<sequence length="94" mass="11135">MSYKFLPIFQVLQPTVCVSHLPRWPVFLPIFKILPSYMFLTIFQVLQSYMSLTIFEVLQCAFLLFEVFQFSRHIPGPRLCISHFPRSSVFLVIF</sequence>
<keyword evidence="2" id="KW-1185">Reference proteome</keyword>
<comment type="caution">
    <text evidence="1">The sequence shown here is derived from an EMBL/GenBank/DDBJ whole genome shotgun (WGS) entry which is preliminary data.</text>
</comment>
<dbReference type="EMBL" id="JYDW01000765">
    <property type="protein sequence ID" value="KRZ47466.1"/>
    <property type="molecule type" value="Genomic_DNA"/>
</dbReference>
<reference evidence="1 2" key="1">
    <citation type="submission" date="2015-05" db="EMBL/GenBank/DDBJ databases">
        <title>Evolution of Trichinella species and genotypes.</title>
        <authorList>
            <person name="Korhonen P.K."/>
            <person name="Edoardo P."/>
            <person name="Giuseppe L.R."/>
            <person name="Gasser R.B."/>
        </authorList>
    </citation>
    <scope>NUCLEOTIDE SEQUENCE [LARGE SCALE GENOMIC DNA]</scope>
    <source>
        <strain evidence="1">ISS10</strain>
    </source>
</reference>
<gene>
    <name evidence="1" type="ORF">T02_15663</name>
</gene>
<evidence type="ECO:0000313" key="1">
    <source>
        <dbReference type="EMBL" id="KRZ47466.1"/>
    </source>
</evidence>
<accession>A0A0V1KJL3</accession>
<organism evidence="1 2">
    <name type="scientific">Trichinella nativa</name>
    <dbReference type="NCBI Taxonomy" id="6335"/>
    <lineage>
        <taxon>Eukaryota</taxon>
        <taxon>Metazoa</taxon>
        <taxon>Ecdysozoa</taxon>
        <taxon>Nematoda</taxon>
        <taxon>Enoplea</taxon>
        <taxon>Dorylaimia</taxon>
        <taxon>Trichinellida</taxon>
        <taxon>Trichinellidae</taxon>
        <taxon>Trichinella</taxon>
    </lineage>
</organism>
<dbReference type="Proteomes" id="UP000054721">
    <property type="component" value="Unassembled WGS sequence"/>
</dbReference>
<protein>
    <submittedName>
        <fullName evidence="1">Uncharacterized protein</fullName>
    </submittedName>
</protein>
<evidence type="ECO:0000313" key="2">
    <source>
        <dbReference type="Proteomes" id="UP000054721"/>
    </source>
</evidence>